<dbReference type="EMBL" id="JAGSXH010000148">
    <property type="protein sequence ID" value="MBS2966417.1"/>
    <property type="molecule type" value="Genomic_DNA"/>
</dbReference>
<reference evidence="3" key="1">
    <citation type="submission" date="2021-04" db="EMBL/GenBank/DDBJ databases">
        <title>Genome based classification of Actinospica acidithermotolerans sp. nov., an actinobacterium isolated from an Indonesian hot spring.</title>
        <authorList>
            <person name="Kusuma A.B."/>
            <person name="Putra K.E."/>
            <person name="Nafisah S."/>
            <person name="Loh J."/>
            <person name="Nouioui I."/>
            <person name="Goodfellow M."/>
        </authorList>
    </citation>
    <scope>NUCLEOTIDE SEQUENCE</scope>
    <source>
        <strain evidence="3">DSM 45618</strain>
    </source>
</reference>
<keyword evidence="1" id="KW-0547">Nucleotide-binding</keyword>
<dbReference type="Proteomes" id="UP000677913">
    <property type="component" value="Unassembled WGS sequence"/>
</dbReference>
<proteinExistence type="predicted"/>
<feature type="binding site" evidence="1">
    <location>
        <begin position="210"/>
        <end position="217"/>
    </location>
    <ligand>
        <name>ATP</name>
        <dbReference type="ChEBI" id="CHEBI:30616"/>
    </ligand>
</feature>
<dbReference type="SUPFAM" id="SSF52540">
    <property type="entry name" value="P-loop containing nucleoside triphosphate hydrolases"/>
    <property type="match status" value="1"/>
</dbReference>
<evidence type="ECO:0000313" key="3">
    <source>
        <dbReference type="EMBL" id="MBS2966417.1"/>
    </source>
</evidence>
<accession>A0A8J7WTY0</accession>
<dbReference type="InterPro" id="IPR027417">
    <property type="entry name" value="P-loop_NTPase"/>
</dbReference>
<feature type="domain" description="FtsK" evidence="2">
    <location>
        <begin position="193"/>
        <end position="387"/>
    </location>
</feature>
<dbReference type="AlphaFoldDB" id="A0A8J7WTY0"/>
<keyword evidence="1" id="KW-0067">ATP-binding</keyword>
<evidence type="ECO:0000259" key="2">
    <source>
        <dbReference type="PROSITE" id="PS50901"/>
    </source>
</evidence>
<name>A0A8J7WTY0_9ACTN</name>
<sequence length="474" mass="51863">MNDPSTRAALGLAAIPAAVYLLLLTFRTVRYLRASPAQRRVLRTARRIKRTWRRTARRTALAHREPVRTWEPGSPVRTLIPAIKVRRAAWGVVIEAHTIARIGLKQFQDAAEHLADAWRVPAVRAEQAAPGIVRLRAMLTDPLTTPLTAPATPQPFTLAEPGDTRDLGGQDWRDLVPLHRSVRSWELGVDADATPVTVATSNVSGIVVAGLSGYGKTNLLDARFAALAGSPAVQIAVIDGKGGPDWDRHQPRCFAFAKDNLDQAHAILTRLHALLTRRQHQISARLGATNLWDTNPSRPWPLVVLIIDEAHTFFHESKGSDPESRKRDQQVREITRMVEELIRKGRNVGIQTILATQKATGDAIPTRIRDNCQVAISFAQRTSEAATAILGSDITDHPDAHPRRLQDPAYVGVATLVADGKPGYTLVRTPYAGPAEHMDRLARITAQYVLDPLALLDPEESANNAPIVAGRAAA</sequence>
<evidence type="ECO:0000313" key="4">
    <source>
        <dbReference type="Proteomes" id="UP000677913"/>
    </source>
</evidence>
<gene>
    <name evidence="3" type="ORF">KGA66_25470</name>
</gene>
<dbReference type="GO" id="GO:0005524">
    <property type="term" value="F:ATP binding"/>
    <property type="evidence" value="ECO:0007669"/>
    <property type="project" value="UniProtKB-UniRule"/>
</dbReference>
<organism evidence="3 4">
    <name type="scientific">Actinocrinis puniceicyclus</name>
    <dbReference type="NCBI Taxonomy" id="977794"/>
    <lineage>
        <taxon>Bacteria</taxon>
        <taxon>Bacillati</taxon>
        <taxon>Actinomycetota</taxon>
        <taxon>Actinomycetes</taxon>
        <taxon>Catenulisporales</taxon>
        <taxon>Actinospicaceae</taxon>
        <taxon>Actinocrinis</taxon>
    </lineage>
</organism>
<evidence type="ECO:0000256" key="1">
    <source>
        <dbReference type="PROSITE-ProRule" id="PRU00289"/>
    </source>
</evidence>
<comment type="caution">
    <text evidence="3">The sequence shown here is derived from an EMBL/GenBank/DDBJ whole genome shotgun (WGS) entry which is preliminary data.</text>
</comment>
<dbReference type="Gene3D" id="3.40.50.300">
    <property type="entry name" value="P-loop containing nucleotide triphosphate hydrolases"/>
    <property type="match status" value="1"/>
</dbReference>
<dbReference type="RefSeq" id="WP_211471466.1">
    <property type="nucleotide sequence ID" value="NZ_JAGSXH010000148.1"/>
</dbReference>
<dbReference type="GO" id="GO:0003677">
    <property type="term" value="F:DNA binding"/>
    <property type="evidence" value="ECO:0007669"/>
    <property type="project" value="InterPro"/>
</dbReference>
<dbReference type="PROSITE" id="PS50901">
    <property type="entry name" value="FTSK"/>
    <property type="match status" value="1"/>
</dbReference>
<protein>
    <recommendedName>
        <fullName evidence="2">FtsK domain-containing protein</fullName>
    </recommendedName>
</protein>
<dbReference type="InterPro" id="IPR002543">
    <property type="entry name" value="FtsK_dom"/>
</dbReference>
<keyword evidence="4" id="KW-1185">Reference proteome</keyword>